<dbReference type="InterPro" id="IPR027417">
    <property type="entry name" value="P-loop_NTPase"/>
</dbReference>
<evidence type="ECO:0000256" key="1">
    <source>
        <dbReference type="ARBA" id="ARBA00005417"/>
    </source>
</evidence>
<dbReference type="Proteomes" id="UP000019438">
    <property type="component" value="Chromosome"/>
</dbReference>
<dbReference type="Pfam" id="PF00005">
    <property type="entry name" value="ABC_tran"/>
    <property type="match status" value="1"/>
</dbReference>
<accession>A0AAN0VEL7</accession>
<dbReference type="PROSITE" id="PS50893">
    <property type="entry name" value="ABC_TRANSPORTER_2"/>
    <property type="match status" value="1"/>
</dbReference>
<dbReference type="InterPro" id="IPR003593">
    <property type="entry name" value="AAA+_ATPase"/>
</dbReference>
<comment type="similarity">
    <text evidence="1">Belongs to the ABC transporter superfamily.</text>
</comment>
<gene>
    <name evidence="6" type="ORF">GbCGDNIH3_0020</name>
</gene>
<dbReference type="SMART" id="SM00382">
    <property type="entry name" value="AAA"/>
    <property type="match status" value="1"/>
</dbReference>
<dbReference type="EMBL" id="CP003181">
    <property type="protein sequence ID" value="AHJ61755.1"/>
    <property type="molecule type" value="Genomic_DNA"/>
</dbReference>
<keyword evidence="2" id="KW-0813">Transport</keyword>
<protein>
    <submittedName>
        <fullName evidence="6">General L-amino acid transport ATP-binding protein aapP</fullName>
    </submittedName>
</protein>
<dbReference type="KEGG" id="gbc:GbCGDNIH3_0020"/>
<dbReference type="GO" id="GO:0015424">
    <property type="term" value="F:ABC-type amino acid transporter activity"/>
    <property type="evidence" value="ECO:0007669"/>
    <property type="project" value="InterPro"/>
</dbReference>
<proteinExistence type="inferred from homology"/>
<evidence type="ECO:0000313" key="6">
    <source>
        <dbReference type="EMBL" id="AHJ61755.1"/>
    </source>
</evidence>
<keyword evidence="4 6" id="KW-0067">ATP-binding</keyword>
<evidence type="ECO:0000256" key="4">
    <source>
        <dbReference type="ARBA" id="ARBA00022840"/>
    </source>
</evidence>
<reference evidence="7" key="1">
    <citation type="submission" date="2012-06" db="EMBL/GenBank/DDBJ databases">
        <title>Genome analysis of multiple Granulibacter bethesdensis isolates demonstrates substantial genome diversity.</title>
        <authorList>
            <person name="Greenberg D.E."/>
            <person name="Porcella S.F."/>
            <person name="Zarember K."/>
            <person name="Zelazny A.M."/>
            <person name="Bruno D."/>
            <person name="Martens C."/>
            <person name="Barbian K.D."/>
            <person name="Jaske E."/>
            <person name="Holland S.M."/>
        </authorList>
    </citation>
    <scope>NUCLEOTIDE SEQUENCE [LARGE SCALE GENOMIC DNA]</scope>
    <source>
        <strain evidence="7">CGDNIH3</strain>
    </source>
</reference>
<dbReference type="PIRSF" id="PIRSF039085">
    <property type="entry name" value="ABC_ATPase_HisP"/>
    <property type="match status" value="1"/>
</dbReference>
<feature type="domain" description="ABC transporter" evidence="5">
    <location>
        <begin position="25"/>
        <end position="259"/>
    </location>
</feature>
<dbReference type="Gene3D" id="3.40.50.300">
    <property type="entry name" value="P-loop containing nucleotide triphosphate hydrolases"/>
    <property type="match status" value="1"/>
</dbReference>
<evidence type="ECO:0000313" key="7">
    <source>
        <dbReference type="Proteomes" id="UP000019438"/>
    </source>
</evidence>
<evidence type="ECO:0000259" key="5">
    <source>
        <dbReference type="PROSITE" id="PS50893"/>
    </source>
</evidence>
<dbReference type="GO" id="GO:0005524">
    <property type="term" value="F:ATP binding"/>
    <property type="evidence" value="ECO:0007669"/>
    <property type="project" value="UniProtKB-KW"/>
</dbReference>
<dbReference type="AlphaFoldDB" id="A0AAN0VEL7"/>
<sequence>MKEAPATVFTPDSGEPSAPCNRAVVIMEKVNQWYGRMQVLRDVSLCVEEGSCVVLCGPSGSGKSSALRCISRLETHQTGRILVDGVELTDDPACISRIQRDVAMIFQSVNLFPHMSVLENCTLAPIWSRGMRREEAEGSAAEALRQVGLLDRAQQHPSGLNAGELQRVAIARALCMSPRIMLFDEPTVALPPEMKGPVLEVMESVAKSGITMICVANELEYARKAADRIIFMDQGNILVDDVPSVFFERTDPPELRAFLATA</sequence>
<evidence type="ECO:0000256" key="2">
    <source>
        <dbReference type="ARBA" id="ARBA00022448"/>
    </source>
</evidence>
<dbReference type="InterPro" id="IPR050086">
    <property type="entry name" value="MetN_ABC_transporter-like"/>
</dbReference>
<dbReference type="GO" id="GO:0016887">
    <property type="term" value="F:ATP hydrolysis activity"/>
    <property type="evidence" value="ECO:0007669"/>
    <property type="project" value="InterPro"/>
</dbReference>
<dbReference type="PANTHER" id="PTHR43166:SF4">
    <property type="entry name" value="PHOSPHONATES IMPORT ATP-BINDING PROTEIN PHNC"/>
    <property type="match status" value="1"/>
</dbReference>
<evidence type="ECO:0000256" key="3">
    <source>
        <dbReference type="ARBA" id="ARBA00022741"/>
    </source>
</evidence>
<name>A0AAN0VEL7_9PROT</name>
<organism evidence="6 7">
    <name type="scientific">Granulibacter bethesdensis</name>
    <dbReference type="NCBI Taxonomy" id="364410"/>
    <lineage>
        <taxon>Bacteria</taxon>
        <taxon>Pseudomonadati</taxon>
        <taxon>Pseudomonadota</taxon>
        <taxon>Alphaproteobacteria</taxon>
        <taxon>Acetobacterales</taxon>
        <taxon>Acetobacteraceae</taxon>
        <taxon>Granulibacter</taxon>
    </lineage>
</organism>
<dbReference type="PANTHER" id="PTHR43166">
    <property type="entry name" value="AMINO ACID IMPORT ATP-BINDING PROTEIN"/>
    <property type="match status" value="1"/>
</dbReference>
<dbReference type="InterPro" id="IPR003439">
    <property type="entry name" value="ABC_transporter-like_ATP-bd"/>
</dbReference>
<dbReference type="InterPro" id="IPR030679">
    <property type="entry name" value="ABC_ATPase_HisP-typ"/>
</dbReference>
<dbReference type="SUPFAM" id="SSF52540">
    <property type="entry name" value="P-loop containing nucleoside triphosphate hydrolases"/>
    <property type="match status" value="1"/>
</dbReference>
<keyword evidence="3" id="KW-0547">Nucleotide-binding</keyword>
<dbReference type="RefSeq" id="WP_025285613.1">
    <property type="nucleotide sequence ID" value="NZ_CP003181.2"/>
</dbReference>